<comment type="caution">
    <text evidence="5">The sequence shown here is derived from an EMBL/GenBank/DDBJ whole genome shotgun (WGS) entry which is preliminary data.</text>
</comment>
<evidence type="ECO:0000313" key="6">
    <source>
        <dbReference type="Proteomes" id="UP000298030"/>
    </source>
</evidence>
<dbReference type="PROSITE" id="PS50082">
    <property type="entry name" value="WD_REPEATS_2"/>
    <property type="match status" value="14"/>
</dbReference>
<feature type="repeat" description="WD" evidence="3">
    <location>
        <begin position="773"/>
        <end position="814"/>
    </location>
</feature>
<dbReference type="PANTHER" id="PTHR44019">
    <property type="entry name" value="WD REPEAT-CONTAINING PROTEIN 55"/>
    <property type="match status" value="1"/>
</dbReference>
<keyword evidence="1 3" id="KW-0853">WD repeat</keyword>
<dbReference type="InterPro" id="IPR056884">
    <property type="entry name" value="NPHP3-like_N"/>
</dbReference>
<dbReference type="STRING" id="71717.A0A4Y7THD7"/>
<organism evidence="5 6">
    <name type="scientific">Coprinellus micaceus</name>
    <name type="common">Glistening ink-cap mushroom</name>
    <name type="synonym">Coprinus micaceus</name>
    <dbReference type="NCBI Taxonomy" id="71717"/>
    <lineage>
        <taxon>Eukaryota</taxon>
        <taxon>Fungi</taxon>
        <taxon>Dikarya</taxon>
        <taxon>Basidiomycota</taxon>
        <taxon>Agaricomycotina</taxon>
        <taxon>Agaricomycetes</taxon>
        <taxon>Agaricomycetidae</taxon>
        <taxon>Agaricales</taxon>
        <taxon>Agaricineae</taxon>
        <taxon>Psathyrellaceae</taxon>
        <taxon>Coprinellus</taxon>
    </lineage>
</organism>
<evidence type="ECO:0000256" key="3">
    <source>
        <dbReference type="PROSITE-ProRule" id="PRU00221"/>
    </source>
</evidence>
<dbReference type="Gene3D" id="3.40.50.300">
    <property type="entry name" value="P-loop containing nucleotide triphosphate hydrolases"/>
    <property type="match status" value="1"/>
</dbReference>
<feature type="repeat" description="WD" evidence="3">
    <location>
        <begin position="1193"/>
        <end position="1234"/>
    </location>
</feature>
<dbReference type="Pfam" id="PF24883">
    <property type="entry name" value="NPHP3_N"/>
    <property type="match status" value="1"/>
</dbReference>
<dbReference type="InterPro" id="IPR050505">
    <property type="entry name" value="WDR55/POC1"/>
</dbReference>
<feature type="repeat" description="WD" evidence="3">
    <location>
        <begin position="899"/>
        <end position="939"/>
    </location>
</feature>
<protein>
    <submittedName>
        <fullName evidence="5">WD40 repeat-like protein</fullName>
    </submittedName>
</protein>
<dbReference type="InterPro" id="IPR015943">
    <property type="entry name" value="WD40/YVTN_repeat-like_dom_sf"/>
</dbReference>
<feature type="repeat" description="WD" evidence="3">
    <location>
        <begin position="940"/>
        <end position="981"/>
    </location>
</feature>
<feature type="repeat" description="WD" evidence="3">
    <location>
        <begin position="1277"/>
        <end position="1311"/>
    </location>
</feature>
<accession>A0A4Y7THD7</accession>
<dbReference type="PROSITE" id="PS00678">
    <property type="entry name" value="WD_REPEATS_1"/>
    <property type="match status" value="7"/>
</dbReference>
<dbReference type="PANTHER" id="PTHR44019:SF8">
    <property type="entry name" value="POC1 CENTRIOLAR PROTEIN HOMOLOG"/>
    <property type="match status" value="1"/>
</dbReference>
<evidence type="ECO:0000259" key="4">
    <source>
        <dbReference type="Pfam" id="PF24883"/>
    </source>
</evidence>
<keyword evidence="6" id="KW-1185">Reference proteome</keyword>
<keyword evidence="2" id="KW-0677">Repeat</keyword>
<reference evidence="5 6" key="1">
    <citation type="journal article" date="2019" name="Nat. Ecol. Evol.">
        <title>Megaphylogeny resolves global patterns of mushroom evolution.</title>
        <authorList>
            <person name="Varga T."/>
            <person name="Krizsan K."/>
            <person name="Foldi C."/>
            <person name="Dima B."/>
            <person name="Sanchez-Garcia M."/>
            <person name="Sanchez-Ramirez S."/>
            <person name="Szollosi G.J."/>
            <person name="Szarkandi J.G."/>
            <person name="Papp V."/>
            <person name="Albert L."/>
            <person name="Andreopoulos W."/>
            <person name="Angelini C."/>
            <person name="Antonin V."/>
            <person name="Barry K.W."/>
            <person name="Bougher N.L."/>
            <person name="Buchanan P."/>
            <person name="Buyck B."/>
            <person name="Bense V."/>
            <person name="Catcheside P."/>
            <person name="Chovatia M."/>
            <person name="Cooper J."/>
            <person name="Damon W."/>
            <person name="Desjardin D."/>
            <person name="Finy P."/>
            <person name="Geml J."/>
            <person name="Haridas S."/>
            <person name="Hughes K."/>
            <person name="Justo A."/>
            <person name="Karasinski D."/>
            <person name="Kautmanova I."/>
            <person name="Kiss B."/>
            <person name="Kocsube S."/>
            <person name="Kotiranta H."/>
            <person name="LaButti K.M."/>
            <person name="Lechner B.E."/>
            <person name="Liimatainen K."/>
            <person name="Lipzen A."/>
            <person name="Lukacs Z."/>
            <person name="Mihaltcheva S."/>
            <person name="Morgado L.N."/>
            <person name="Niskanen T."/>
            <person name="Noordeloos M.E."/>
            <person name="Ohm R.A."/>
            <person name="Ortiz-Santana B."/>
            <person name="Ovrebo C."/>
            <person name="Racz N."/>
            <person name="Riley R."/>
            <person name="Savchenko A."/>
            <person name="Shiryaev A."/>
            <person name="Soop K."/>
            <person name="Spirin V."/>
            <person name="Szebenyi C."/>
            <person name="Tomsovsky M."/>
            <person name="Tulloss R.E."/>
            <person name="Uehling J."/>
            <person name="Grigoriev I.V."/>
            <person name="Vagvolgyi C."/>
            <person name="Papp T."/>
            <person name="Martin F.M."/>
            <person name="Miettinen O."/>
            <person name="Hibbett D.S."/>
            <person name="Nagy L.G."/>
        </authorList>
    </citation>
    <scope>NUCLEOTIDE SEQUENCE [LARGE SCALE GENOMIC DNA]</scope>
    <source>
        <strain evidence="5 6">FP101781</strain>
    </source>
</reference>
<dbReference type="OrthoDB" id="538223at2759"/>
<dbReference type="SUPFAM" id="SSF52540">
    <property type="entry name" value="P-loop containing nucleoside triphosphate hydrolases"/>
    <property type="match status" value="1"/>
</dbReference>
<dbReference type="SUPFAM" id="SSF50978">
    <property type="entry name" value="WD40 repeat-like"/>
    <property type="match status" value="2"/>
</dbReference>
<feature type="non-terminal residue" evidence="5">
    <location>
        <position position="1366"/>
    </location>
</feature>
<evidence type="ECO:0000256" key="1">
    <source>
        <dbReference type="ARBA" id="ARBA00022574"/>
    </source>
</evidence>
<dbReference type="InterPro" id="IPR036322">
    <property type="entry name" value="WD40_repeat_dom_sf"/>
</dbReference>
<evidence type="ECO:0000256" key="2">
    <source>
        <dbReference type="ARBA" id="ARBA00022737"/>
    </source>
</evidence>
<feature type="repeat" description="WD" evidence="3">
    <location>
        <begin position="738"/>
        <end position="772"/>
    </location>
</feature>
<feature type="repeat" description="WD" evidence="3">
    <location>
        <begin position="1109"/>
        <end position="1150"/>
    </location>
</feature>
<dbReference type="PROSITE" id="PS50294">
    <property type="entry name" value="WD_REPEATS_REGION"/>
    <property type="match status" value="14"/>
</dbReference>
<proteinExistence type="predicted"/>
<sequence>DNKRDFERLAERVKLVDAILRSSPQDAPQEFKDRRDGLGRCLNGLADSLKGKGDRKRLERLAHSRDDQQEIVRLIREVSFAIEIAMFDVTVRNQTLILQVVKGIDWLKDRQGEEYKSIQEPIARIDKGVAALCKAETLKSLGDVKNFAFSNGTRRRECVPGSRVGLLSGLLAWGVNRRTAHAFWLSGMAGTGKTAVSETFCSQLNNRGLLGASFFCSLTSAELSDVYLIIPSLAKALANARPEFGNALTKTLDAESTKGRNPLELKIAEQYELLILRPAEEAFQGSDDNVILSVDALDECKNKAAMLELIQVILSKRPPSALKIFLTSRPESIIQESVGPSPSPFDLQSCRLHDIECDIVRADIELFVNHELAKIQLLRAAYPGTQWPPSEVWTIVDRSGTLFIVAATIVRYIGDTTGNRLKRFRSFGSSKAPLLSGIQQLYRDILRQAFESLECDEQEDLLSCLSLLVVARRPLSIPEYAGLLDCPVETVQEAFRSLHSVIQMPSNDDSTGVISIYHASFIDFLTDQQPATSASSPWTIDRPTAHTMVAEHCFRIMNAELRFNIANIPSSFILDCDNPYLPTEVAQNISPHLCYACLGWSQHLSMIIPDPMHPLVAILSSFMQLKVLFWIESMNLLNSALQCNPDLCRGSEWLEKHDHKDSATLAQQLKNTGAFALYFSASPASQSTPHLYISSLATSPSHLGLVPAWKNHFSGIPTLQTHDSQSTPLMRINVGSHVQGVAVSPDGKYIASGSEDGLVRIWDAQDGKEVKVLEGHSQCVNSVAFSGDGQHLASGSADCSVRLWDVMAGKEGNVLQGHMDMVASVALSNSGKELVSGSEDGSVRVWDTTTGEEMVVLDGQTRAVYSVAFSSDGTQIASGSEDHTVRVWDWRLGKELLVLKGHRWWVTSVTFSADGMWIASGSDNDVRVWNARTGQEERVMDTQTGVVWSVAFSKDGTQILSGSEGGTLKLWDIETGRELQVFQGHTDCITSAVFSSDGRRIISGSLDGFIGVWDRTGAQKTEQRLQGHTLLVNSAVFSEDGSQIVSGSDDGLVQVWDGRTGEQLKRLDGHTGYVCTVVLSPDGTRIASGSGDESVRMWDTATGQELLVLQGHTGTVYSVVFLPGGTSIVSASGDGTVRTWDAVTGENLMVVEGDRGVDHSAQFSSDGSCIASGSWDETVRIWDVAAGKLVKVLEGHIGSVDSVAFSPDGTCVASGSNDGTVCIWDTETGEVQMVLSGHAGPIHSVAFSCNSTHVASGSADSTVRVWDLTTGQEHLVLLGHTGPVQLVAFSRDGTRIVSGSSHTTLRVWDLEGLSYSSEIIKDQATGWLLAPDNRQNHLMYAPLTLVPQSPCSLIISGDSAIPSFSS</sequence>
<dbReference type="CDD" id="cd00200">
    <property type="entry name" value="WD40"/>
    <property type="match status" value="2"/>
</dbReference>
<feature type="repeat" description="WD" evidence="3">
    <location>
        <begin position="1151"/>
        <end position="1192"/>
    </location>
</feature>
<dbReference type="PRINTS" id="PR00320">
    <property type="entry name" value="GPROTEINBRPT"/>
</dbReference>
<feature type="repeat" description="WD" evidence="3">
    <location>
        <begin position="982"/>
        <end position="1023"/>
    </location>
</feature>
<dbReference type="Pfam" id="PF00400">
    <property type="entry name" value="WD40"/>
    <property type="match status" value="14"/>
</dbReference>
<dbReference type="SMART" id="SM00320">
    <property type="entry name" value="WD40"/>
    <property type="match status" value="14"/>
</dbReference>
<feature type="non-terminal residue" evidence="5">
    <location>
        <position position="1"/>
    </location>
</feature>
<dbReference type="InterPro" id="IPR020472">
    <property type="entry name" value="WD40_PAC1"/>
</dbReference>
<feature type="repeat" description="WD" evidence="3">
    <location>
        <begin position="1235"/>
        <end position="1276"/>
    </location>
</feature>
<dbReference type="Gene3D" id="2.130.10.10">
    <property type="entry name" value="YVTN repeat-like/Quinoprotein amine dehydrogenase"/>
    <property type="match status" value="5"/>
</dbReference>
<feature type="repeat" description="WD" evidence="3">
    <location>
        <begin position="1067"/>
        <end position="1108"/>
    </location>
</feature>
<dbReference type="EMBL" id="QPFP01000012">
    <property type="protein sequence ID" value="TEB33595.1"/>
    <property type="molecule type" value="Genomic_DNA"/>
</dbReference>
<dbReference type="Proteomes" id="UP000298030">
    <property type="component" value="Unassembled WGS sequence"/>
</dbReference>
<dbReference type="InterPro" id="IPR019775">
    <property type="entry name" value="WD40_repeat_CS"/>
</dbReference>
<name>A0A4Y7THD7_COPMI</name>
<feature type="repeat" description="WD" evidence="3">
    <location>
        <begin position="815"/>
        <end position="856"/>
    </location>
</feature>
<feature type="repeat" description="WD" evidence="3">
    <location>
        <begin position="857"/>
        <end position="898"/>
    </location>
</feature>
<dbReference type="CDD" id="cd21037">
    <property type="entry name" value="MLKL_NTD"/>
    <property type="match status" value="1"/>
</dbReference>
<feature type="repeat" description="WD" evidence="3">
    <location>
        <begin position="1025"/>
        <end position="1066"/>
    </location>
</feature>
<dbReference type="SMART" id="SM00564">
    <property type="entry name" value="PQQ"/>
    <property type="match status" value="8"/>
</dbReference>
<dbReference type="InterPro" id="IPR059179">
    <property type="entry name" value="MLKL-like_MCAfunc"/>
</dbReference>
<feature type="domain" description="Nephrocystin 3-like N-terminal" evidence="4">
    <location>
        <begin position="172"/>
        <end position="329"/>
    </location>
</feature>
<gene>
    <name evidence="5" type="ORF">FA13DRAFT_1730645</name>
</gene>
<dbReference type="InterPro" id="IPR001680">
    <property type="entry name" value="WD40_rpt"/>
</dbReference>
<dbReference type="InterPro" id="IPR027417">
    <property type="entry name" value="P-loop_NTPase"/>
</dbReference>
<dbReference type="InterPro" id="IPR018391">
    <property type="entry name" value="PQQ_b-propeller_rpt"/>
</dbReference>
<evidence type="ECO:0000313" key="5">
    <source>
        <dbReference type="EMBL" id="TEB33595.1"/>
    </source>
</evidence>